<organism evidence="3 4">
    <name type="scientific">Bacteroides stercoris</name>
    <dbReference type="NCBI Taxonomy" id="46506"/>
    <lineage>
        <taxon>Bacteria</taxon>
        <taxon>Pseudomonadati</taxon>
        <taxon>Bacteroidota</taxon>
        <taxon>Bacteroidia</taxon>
        <taxon>Bacteroidales</taxon>
        <taxon>Bacteroidaceae</taxon>
        <taxon>Bacteroides</taxon>
    </lineage>
</organism>
<comment type="caution">
    <text evidence="3">The sequence shown here is derived from an EMBL/GenBank/DDBJ whole genome shotgun (WGS) entry which is preliminary data.</text>
</comment>
<dbReference type="Proteomes" id="UP000283310">
    <property type="component" value="Unassembled WGS sequence"/>
</dbReference>
<protein>
    <submittedName>
        <fullName evidence="3">DUF3592 domain-containing protein</fullName>
    </submittedName>
</protein>
<gene>
    <name evidence="3" type="ORF">DWY65_14915</name>
</gene>
<sequence>METKYKIMLGIGALACLALSIICLYKIINLINLKKKAVSCVQATVVNYRTHENSDKRTSYHPIFHYHIAGKEYTDPYEFGFNYPYWEINSQVTLKYNPDNPLQYYIEGFNFRKTYILLFVGFLLGLGFVIMLGYCVI</sequence>
<evidence type="ECO:0000256" key="1">
    <source>
        <dbReference type="SAM" id="Phobius"/>
    </source>
</evidence>
<dbReference type="Pfam" id="PF12158">
    <property type="entry name" value="DUF3592"/>
    <property type="match status" value="1"/>
</dbReference>
<evidence type="ECO:0000259" key="2">
    <source>
        <dbReference type="Pfam" id="PF12158"/>
    </source>
</evidence>
<dbReference type="AlphaFoldDB" id="A0A412DD42"/>
<name>A0A412DD42_BACSE</name>
<evidence type="ECO:0000313" key="3">
    <source>
        <dbReference type="EMBL" id="RGR09250.1"/>
    </source>
</evidence>
<dbReference type="EMBL" id="QRTW01000039">
    <property type="protein sequence ID" value="RGR09250.1"/>
    <property type="molecule type" value="Genomic_DNA"/>
</dbReference>
<evidence type="ECO:0000313" key="4">
    <source>
        <dbReference type="Proteomes" id="UP000283310"/>
    </source>
</evidence>
<accession>A0A412DD42</accession>
<proteinExistence type="predicted"/>
<reference evidence="3 4" key="1">
    <citation type="submission" date="2018-08" db="EMBL/GenBank/DDBJ databases">
        <title>A genome reference for cultivated species of the human gut microbiota.</title>
        <authorList>
            <person name="Zou Y."/>
            <person name="Xue W."/>
            <person name="Luo G."/>
        </authorList>
    </citation>
    <scope>NUCLEOTIDE SEQUENCE [LARGE SCALE GENOMIC DNA]</scope>
    <source>
        <strain evidence="3 4">AF26-20BH</strain>
    </source>
</reference>
<keyword evidence="1" id="KW-1133">Transmembrane helix</keyword>
<feature type="transmembrane region" description="Helical" evidence="1">
    <location>
        <begin position="7"/>
        <end position="28"/>
    </location>
</feature>
<keyword evidence="1" id="KW-0472">Membrane</keyword>
<dbReference type="RefSeq" id="WP_117904801.1">
    <property type="nucleotide sequence ID" value="NZ_JADNPL010000025.1"/>
</dbReference>
<feature type="domain" description="DUF3592" evidence="2">
    <location>
        <begin position="41"/>
        <end position="108"/>
    </location>
</feature>
<dbReference type="InterPro" id="IPR021994">
    <property type="entry name" value="DUF3592"/>
</dbReference>
<feature type="transmembrane region" description="Helical" evidence="1">
    <location>
        <begin position="115"/>
        <end position="136"/>
    </location>
</feature>
<keyword evidence="1" id="KW-0812">Transmembrane</keyword>